<comment type="caution">
    <text evidence="1">The sequence shown here is derived from an EMBL/GenBank/DDBJ whole genome shotgun (WGS) entry which is preliminary data.</text>
</comment>
<dbReference type="EMBL" id="VSRR010024691">
    <property type="protein sequence ID" value="MPC66390.1"/>
    <property type="molecule type" value="Genomic_DNA"/>
</dbReference>
<dbReference type="Proteomes" id="UP000324222">
    <property type="component" value="Unassembled WGS sequence"/>
</dbReference>
<organism evidence="1 2">
    <name type="scientific">Portunus trituberculatus</name>
    <name type="common">Swimming crab</name>
    <name type="synonym">Neptunus trituberculatus</name>
    <dbReference type="NCBI Taxonomy" id="210409"/>
    <lineage>
        <taxon>Eukaryota</taxon>
        <taxon>Metazoa</taxon>
        <taxon>Ecdysozoa</taxon>
        <taxon>Arthropoda</taxon>
        <taxon>Crustacea</taxon>
        <taxon>Multicrustacea</taxon>
        <taxon>Malacostraca</taxon>
        <taxon>Eumalacostraca</taxon>
        <taxon>Eucarida</taxon>
        <taxon>Decapoda</taxon>
        <taxon>Pleocyemata</taxon>
        <taxon>Brachyura</taxon>
        <taxon>Eubrachyura</taxon>
        <taxon>Portunoidea</taxon>
        <taxon>Portunidae</taxon>
        <taxon>Portuninae</taxon>
        <taxon>Portunus</taxon>
    </lineage>
</organism>
<gene>
    <name evidence="1" type="ORF">E2C01_060537</name>
</gene>
<evidence type="ECO:0000313" key="2">
    <source>
        <dbReference type="Proteomes" id="UP000324222"/>
    </source>
</evidence>
<keyword evidence="2" id="KW-1185">Reference proteome</keyword>
<sequence>MEIYNKAVVNFVPKFTKKTLRRNQWFNKNSEEAKIFTNETEFNGSILPEEKQMQDVIVLKSDIEKVVIGMDVNKSMGPD</sequence>
<name>A0A5B7H2S0_PORTR</name>
<dbReference type="AlphaFoldDB" id="A0A5B7H2S0"/>
<evidence type="ECO:0000313" key="1">
    <source>
        <dbReference type="EMBL" id="MPC66390.1"/>
    </source>
</evidence>
<proteinExistence type="predicted"/>
<reference evidence="1 2" key="1">
    <citation type="submission" date="2019-05" db="EMBL/GenBank/DDBJ databases">
        <title>Another draft genome of Portunus trituberculatus and its Hox gene families provides insights of decapod evolution.</title>
        <authorList>
            <person name="Jeong J.-H."/>
            <person name="Song I."/>
            <person name="Kim S."/>
            <person name="Choi T."/>
            <person name="Kim D."/>
            <person name="Ryu S."/>
            <person name="Kim W."/>
        </authorList>
    </citation>
    <scope>NUCLEOTIDE SEQUENCE [LARGE SCALE GENOMIC DNA]</scope>
    <source>
        <tissue evidence="1">Muscle</tissue>
    </source>
</reference>
<protein>
    <submittedName>
        <fullName evidence="1">Uncharacterized protein</fullName>
    </submittedName>
</protein>
<accession>A0A5B7H2S0</accession>